<dbReference type="SMART" id="SM00533">
    <property type="entry name" value="MUTSd"/>
    <property type="match status" value="1"/>
</dbReference>
<dbReference type="GO" id="GO:0043023">
    <property type="term" value="F:ribosomal large subunit binding"/>
    <property type="evidence" value="ECO:0007669"/>
    <property type="project" value="UniProtKB-UniRule"/>
</dbReference>
<dbReference type="Pfam" id="PF01713">
    <property type="entry name" value="Smr"/>
    <property type="match status" value="1"/>
</dbReference>
<dbReference type="PROSITE" id="PS00486">
    <property type="entry name" value="DNA_MISMATCH_REPAIR_2"/>
    <property type="match status" value="1"/>
</dbReference>
<dbReference type="PANTHER" id="PTHR48466">
    <property type="entry name" value="OS10G0509000 PROTEIN-RELATED"/>
    <property type="match status" value="1"/>
</dbReference>
<dbReference type="SMART" id="SM00534">
    <property type="entry name" value="MUTSac"/>
    <property type="match status" value="1"/>
</dbReference>
<evidence type="ECO:0000313" key="12">
    <source>
        <dbReference type="EMBL" id="AIZ44271.1"/>
    </source>
</evidence>
<evidence type="ECO:0000256" key="3">
    <source>
        <dbReference type="ARBA" id="ARBA00022741"/>
    </source>
</evidence>
<dbReference type="CDD" id="cd06503">
    <property type="entry name" value="ATP-synt_Fo_b"/>
    <property type="match status" value="1"/>
</dbReference>
<dbReference type="SUPFAM" id="SSF52540">
    <property type="entry name" value="P-loop containing nucleoside triphosphate hydrolases"/>
    <property type="match status" value="1"/>
</dbReference>
<evidence type="ECO:0000256" key="4">
    <source>
        <dbReference type="ARBA" id="ARBA00022759"/>
    </source>
</evidence>
<proteinExistence type="inferred from homology"/>
<comment type="function">
    <text evidence="9">Endonuclease that is involved in the suppression of homologous recombination and thus may have a key role in the control of bacterial genetic diversity.</text>
</comment>
<dbReference type="PANTHER" id="PTHR48466:SF2">
    <property type="entry name" value="OS10G0509000 PROTEIN"/>
    <property type="match status" value="1"/>
</dbReference>
<dbReference type="AlphaFoldDB" id="A0A0A7KDR0"/>
<evidence type="ECO:0000256" key="8">
    <source>
        <dbReference type="ARBA" id="ARBA00023125"/>
    </source>
</evidence>
<dbReference type="InterPro" id="IPR036063">
    <property type="entry name" value="Smr_dom_sf"/>
</dbReference>
<sequence>MLPSKMPFDARALTALDFPRIREALAERSSTSLGAERARALSPSGDGGRIARELDEVEDALFGVSLSLGGIQDIRELHARTQDGRVLSGQELLTAAYSLDGAMTVKRAIHANSRGPLREVALGLGEHSELIRRVLSALDRDGGVRDDASHRLRDLRKRIEPLRGRIREKLAATLEKWADILQENIVTIRRDRYVLPVQASRVGQVQGIIVDASATGQTYFVEPAAVTQLNNELTRLILDEEAEVRRILIELSGLLAADADVPMTLNTIGELDLIAARARLARDWRLNRPEPVTDGSYDLREARHPLIDNPVPNDIRLGDTKLLLITGPNMGGKTATLKTLGLAVLMHQCGLYVAAASAKLPVVSDVLVDIGDEQSIEASLSTFASHLMHLRYVLKHASPDTLVLVDELGSGTDPNEGAALSQSIIEALLAQDARGIVTSHLSPLKLFALETPGLKNASMGFDLETLAPTYALQVGQPGRSYALAIAGRMGLPEDVLERATSLLGEDAGIMERMLEGLEREREGLAAQLEATASARREAEAELGRVRQERETLDTRRNEMLAEASQKAESLYADAIERVRTLRARAQEDSARPRVMQELRELRVAAQKSRPAPAVREERGDPIRVGNMVDVPAYNAGGQVLELRGDDLVVQLGVMKVGVKRRDVRLRPEPKVTAPKQKSRGLRTAFAGTTPSNFASELQLRGLGVEEAVEELRTAILEASALKETPLRVVHGKGQGVLRRLLREYLKNDKKVESFHDAEPNQGGHGVTVVNIRV</sequence>
<evidence type="ECO:0000256" key="6">
    <source>
        <dbReference type="ARBA" id="ARBA00022840"/>
    </source>
</evidence>
<dbReference type="InterPro" id="IPR002625">
    <property type="entry name" value="Smr_dom"/>
</dbReference>
<feature type="coiled-coil region" evidence="10">
    <location>
        <begin position="507"/>
        <end position="555"/>
    </location>
</feature>
<dbReference type="InterPro" id="IPR007696">
    <property type="entry name" value="DNA_mismatch_repair_MutS_core"/>
</dbReference>
<dbReference type="InterPro" id="IPR000432">
    <property type="entry name" value="DNA_mismatch_repair_MutS_C"/>
</dbReference>
<evidence type="ECO:0000256" key="2">
    <source>
        <dbReference type="ARBA" id="ARBA00022730"/>
    </source>
</evidence>
<dbReference type="KEGG" id="dsw:QR90_02815"/>
<dbReference type="GO" id="GO:0019843">
    <property type="term" value="F:rRNA binding"/>
    <property type="evidence" value="ECO:0007669"/>
    <property type="project" value="UniProtKB-UniRule"/>
</dbReference>
<dbReference type="GO" id="GO:0016887">
    <property type="term" value="F:ATP hydrolysis activity"/>
    <property type="evidence" value="ECO:0007669"/>
    <property type="project" value="InterPro"/>
</dbReference>
<evidence type="ECO:0000259" key="11">
    <source>
        <dbReference type="PROSITE" id="PS50828"/>
    </source>
</evidence>
<name>A0A0A7KDR0_9DEIO</name>
<keyword evidence="6 9" id="KW-0067">ATP-binding</keyword>
<feature type="binding site" evidence="9">
    <location>
        <begin position="327"/>
        <end position="334"/>
    </location>
    <ligand>
        <name>ATP</name>
        <dbReference type="ChEBI" id="CHEBI:30616"/>
    </ligand>
</feature>
<dbReference type="GO" id="GO:0072344">
    <property type="term" value="P:rescue of stalled ribosome"/>
    <property type="evidence" value="ECO:0007669"/>
    <property type="project" value="UniProtKB-UniRule"/>
</dbReference>
<organism evidence="12 13">
    <name type="scientific">Deinococcus radiopugnans</name>
    <dbReference type="NCBI Taxonomy" id="57497"/>
    <lineage>
        <taxon>Bacteria</taxon>
        <taxon>Thermotogati</taxon>
        <taxon>Deinococcota</taxon>
        <taxon>Deinococci</taxon>
        <taxon>Deinococcales</taxon>
        <taxon>Deinococcaceae</taxon>
        <taxon>Deinococcus</taxon>
    </lineage>
</organism>
<dbReference type="GO" id="GO:0140664">
    <property type="term" value="F:ATP-dependent DNA damage sensor activity"/>
    <property type="evidence" value="ECO:0007669"/>
    <property type="project" value="InterPro"/>
</dbReference>
<dbReference type="FunFam" id="3.40.50.300:FF:000830">
    <property type="entry name" value="Endonuclease MutS2"/>
    <property type="match status" value="1"/>
</dbReference>
<keyword evidence="8 9" id="KW-0238">DNA-binding</keyword>
<dbReference type="SUPFAM" id="SSF48334">
    <property type="entry name" value="DNA repair protein MutS, domain III"/>
    <property type="match status" value="1"/>
</dbReference>
<dbReference type="SUPFAM" id="SSF160443">
    <property type="entry name" value="SMR domain-like"/>
    <property type="match status" value="1"/>
</dbReference>
<dbReference type="NCBIfam" id="TIGR01069">
    <property type="entry name" value="mutS2"/>
    <property type="match status" value="1"/>
</dbReference>
<dbReference type="InterPro" id="IPR005747">
    <property type="entry name" value="MutS2"/>
</dbReference>
<dbReference type="PROSITE" id="PS50828">
    <property type="entry name" value="SMR"/>
    <property type="match status" value="1"/>
</dbReference>
<dbReference type="GO" id="GO:0005524">
    <property type="term" value="F:ATP binding"/>
    <property type="evidence" value="ECO:0007669"/>
    <property type="project" value="UniProtKB-UniRule"/>
</dbReference>
<dbReference type="EC" id="3.1.-.-" evidence="9"/>
<dbReference type="HAMAP" id="MF_00092">
    <property type="entry name" value="MutS2"/>
    <property type="match status" value="1"/>
</dbReference>
<comment type="function">
    <text evidence="9">Acts as a ribosome collision sensor, splitting the ribosome into its 2 subunits. Detects stalled/collided 70S ribosomes which it binds and splits by an ATP-hydrolysis driven conformational change. Acts upstream of the ribosome quality control system (RQC), a ribosome-associated complex that mediates the extraction of incompletely synthesized nascent chains from stalled ribosomes and their subsequent degradation. Probably generates substrates for RQC.</text>
</comment>
<keyword evidence="3 9" id="KW-0547">Nucleotide-binding</keyword>
<dbReference type="Gene3D" id="3.40.50.300">
    <property type="entry name" value="P-loop containing nucleotide triphosphate hydrolases"/>
    <property type="match status" value="1"/>
</dbReference>
<accession>A0A0A7KDR0</accession>
<comment type="subunit">
    <text evidence="9">Homodimer. Binds to stalled ribosomes, contacting rRNA.</text>
</comment>
<dbReference type="InterPro" id="IPR036187">
    <property type="entry name" value="DNA_mismatch_repair_MutS_sf"/>
</dbReference>
<dbReference type="Proteomes" id="UP000030634">
    <property type="component" value="Chromosome"/>
</dbReference>
<dbReference type="Gene3D" id="3.30.1370.110">
    <property type="match status" value="1"/>
</dbReference>
<dbReference type="GO" id="GO:0004519">
    <property type="term" value="F:endonuclease activity"/>
    <property type="evidence" value="ECO:0007669"/>
    <property type="project" value="UniProtKB-UniRule"/>
</dbReference>
<dbReference type="GO" id="GO:0030983">
    <property type="term" value="F:mismatched DNA binding"/>
    <property type="evidence" value="ECO:0007669"/>
    <property type="project" value="InterPro"/>
</dbReference>
<protein>
    <recommendedName>
        <fullName evidence="9">Endonuclease MutS2</fullName>
        <ecNumber evidence="9">3.1.-.-</ecNumber>
    </recommendedName>
    <alternativeName>
        <fullName evidence="9">Ribosome-associated protein quality control-upstream factor</fullName>
        <shortName evidence="9">RQC-upstream factor</shortName>
        <shortName evidence="9">RqcU</shortName>
        <ecNumber evidence="9">3.6.4.-</ecNumber>
    </alternativeName>
</protein>
<keyword evidence="4 9" id="KW-0255">Endonuclease</keyword>
<dbReference type="Pfam" id="PF00488">
    <property type="entry name" value="MutS_V"/>
    <property type="match status" value="1"/>
</dbReference>
<dbReference type="GO" id="GO:0006298">
    <property type="term" value="P:mismatch repair"/>
    <property type="evidence" value="ECO:0007669"/>
    <property type="project" value="InterPro"/>
</dbReference>
<dbReference type="EMBL" id="CP010028">
    <property type="protein sequence ID" value="AIZ44271.1"/>
    <property type="molecule type" value="Genomic_DNA"/>
</dbReference>
<dbReference type="InterPro" id="IPR045076">
    <property type="entry name" value="MutS"/>
</dbReference>
<keyword evidence="1 9" id="KW-0540">Nuclease</keyword>
<dbReference type="FunFam" id="3.30.1370.110:FF:000004">
    <property type="entry name" value="Endonuclease MutS2"/>
    <property type="match status" value="1"/>
</dbReference>
<dbReference type="HOGENOM" id="CLU_011252_2_1_0"/>
<keyword evidence="10" id="KW-0175">Coiled coil</keyword>
<dbReference type="GO" id="GO:0045910">
    <property type="term" value="P:negative regulation of DNA recombination"/>
    <property type="evidence" value="ECO:0007669"/>
    <property type="project" value="InterPro"/>
</dbReference>
<keyword evidence="5 9" id="KW-0378">Hydrolase</keyword>
<evidence type="ECO:0000256" key="7">
    <source>
        <dbReference type="ARBA" id="ARBA00022884"/>
    </source>
</evidence>
<dbReference type="PIRSF" id="PIRSF005814">
    <property type="entry name" value="MutS_YshD"/>
    <property type="match status" value="1"/>
</dbReference>
<dbReference type="EC" id="3.6.4.-" evidence="9"/>
<dbReference type="STRING" id="1182571.QR90_02815"/>
<dbReference type="CDD" id="cd03280">
    <property type="entry name" value="ABC_MutS2"/>
    <property type="match status" value="1"/>
</dbReference>
<dbReference type="SMART" id="SM00463">
    <property type="entry name" value="SMR"/>
    <property type="match status" value="1"/>
</dbReference>
<keyword evidence="7 9" id="KW-0694">RNA-binding</keyword>
<reference evidence="13" key="1">
    <citation type="submission" date="2014-11" db="EMBL/GenBank/DDBJ databases">
        <title>Hymenobacter sp. DG25B genome submission.</title>
        <authorList>
            <person name="Jung H.-Y."/>
            <person name="Kim M.K."/>
            <person name="Srinivasan S."/>
            <person name="Lim S."/>
        </authorList>
    </citation>
    <scope>NUCLEOTIDE SEQUENCE [LARGE SCALE GENOMIC DNA]</scope>
    <source>
        <strain evidence="13">DY59</strain>
    </source>
</reference>
<feature type="domain" description="Smr" evidence="11">
    <location>
        <begin position="697"/>
        <end position="772"/>
    </location>
</feature>
<keyword evidence="2 9" id="KW-0699">rRNA-binding</keyword>
<evidence type="ECO:0000256" key="1">
    <source>
        <dbReference type="ARBA" id="ARBA00022722"/>
    </source>
</evidence>
<evidence type="ECO:0000256" key="10">
    <source>
        <dbReference type="SAM" id="Coils"/>
    </source>
</evidence>
<gene>
    <name evidence="9" type="primary">mutS2</name>
    <name evidence="9" type="synonym">rqcU</name>
    <name evidence="12" type="ORF">QR90_02815</name>
</gene>
<evidence type="ECO:0000256" key="9">
    <source>
        <dbReference type="HAMAP-Rule" id="MF_00092"/>
    </source>
</evidence>
<comment type="similarity">
    <text evidence="9">Belongs to the DNA mismatch repair MutS family. MutS2 subfamily.</text>
</comment>
<dbReference type="InterPro" id="IPR027417">
    <property type="entry name" value="P-loop_NTPase"/>
</dbReference>
<evidence type="ECO:0000256" key="5">
    <source>
        <dbReference type="ARBA" id="ARBA00022801"/>
    </source>
</evidence>
<evidence type="ECO:0000313" key="13">
    <source>
        <dbReference type="Proteomes" id="UP000030634"/>
    </source>
</evidence>